<evidence type="ECO:0000259" key="2">
    <source>
        <dbReference type="Pfam" id="PF01757"/>
    </source>
</evidence>
<feature type="transmembrane region" description="Helical" evidence="1">
    <location>
        <begin position="253"/>
        <end position="271"/>
    </location>
</feature>
<feature type="transmembrane region" description="Helical" evidence="1">
    <location>
        <begin position="175"/>
        <end position="196"/>
    </location>
</feature>
<evidence type="ECO:0000313" key="5">
    <source>
        <dbReference type="Proteomes" id="UP000541583"/>
    </source>
</evidence>
<keyword evidence="5" id="KW-1185">Reference proteome</keyword>
<organism evidence="4 6">
    <name type="scientific">Mucilaginibacter lappiensis</name>
    <dbReference type="NCBI Taxonomy" id="354630"/>
    <lineage>
        <taxon>Bacteria</taxon>
        <taxon>Pseudomonadati</taxon>
        <taxon>Bacteroidota</taxon>
        <taxon>Sphingobacteriia</taxon>
        <taxon>Sphingobacteriales</taxon>
        <taxon>Sphingobacteriaceae</taxon>
        <taxon>Mucilaginibacter</taxon>
    </lineage>
</organism>
<dbReference type="EMBL" id="JACHCB010000009">
    <property type="protein sequence ID" value="MBB6110772.1"/>
    <property type="molecule type" value="Genomic_DNA"/>
</dbReference>
<comment type="caution">
    <text evidence="4">The sequence shown here is derived from an EMBL/GenBank/DDBJ whole genome shotgun (WGS) entry which is preliminary data.</text>
</comment>
<dbReference type="Proteomes" id="UP000541583">
    <property type="component" value="Unassembled WGS sequence"/>
</dbReference>
<evidence type="ECO:0000313" key="4">
    <source>
        <dbReference type="EMBL" id="MBB6128182.1"/>
    </source>
</evidence>
<proteinExistence type="predicted"/>
<dbReference type="GO" id="GO:0016747">
    <property type="term" value="F:acyltransferase activity, transferring groups other than amino-acyl groups"/>
    <property type="evidence" value="ECO:0007669"/>
    <property type="project" value="InterPro"/>
</dbReference>
<feature type="transmembrane region" description="Helical" evidence="1">
    <location>
        <begin position="12"/>
        <end position="34"/>
    </location>
</feature>
<keyword evidence="1" id="KW-1133">Transmembrane helix</keyword>
<accession>A0A1N7CKG4</accession>
<feature type="domain" description="Acyltransferase 3" evidence="2">
    <location>
        <begin position="12"/>
        <end position="356"/>
    </location>
</feature>
<dbReference type="RefSeq" id="WP_076374934.1">
    <property type="nucleotide sequence ID" value="NZ_FTMG01000009.1"/>
</dbReference>
<dbReference type="InterPro" id="IPR050879">
    <property type="entry name" value="Acyltransferase_3"/>
</dbReference>
<dbReference type="PANTHER" id="PTHR23028">
    <property type="entry name" value="ACETYLTRANSFERASE"/>
    <property type="match status" value="1"/>
</dbReference>
<dbReference type="InterPro" id="IPR002656">
    <property type="entry name" value="Acyl_transf_3_dom"/>
</dbReference>
<feature type="transmembrane region" description="Helical" evidence="1">
    <location>
        <begin position="104"/>
        <end position="121"/>
    </location>
</feature>
<dbReference type="EMBL" id="JACHCA010000005">
    <property type="protein sequence ID" value="MBB6128182.1"/>
    <property type="molecule type" value="Genomic_DNA"/>
</dbReference>
<feature type="transmembrane region" description="Helical" evidence="1">
    <location>
        <begin position="277"/>
        <end position="298"/>
    </location>
</feature>
<feature type="transmembrane region" description="Helical" evidence="1">
    <location>
        <begin position="203"/>
        <end position="222"/>
    </location>
</feature>
<dbReference type="STRING" id="354630.SAMN05421821_109218"/>
<name>A0A1N7CKG4_9SPHI</name>
<evidence type="ECO:0000313" key="3">
    <source>
        <dbReference type="EMBL" id="MBB6110772.1"/>
    </source>
</evidence>
<dbReference type="OrthoDB" id="9796461at2"/>
<protein>
    <submittedName>
        <fullName evidence="4">Peptidoglycan/LPS O-acetylase OafA/YrhL</fullName>
    </submittedName>
</protein>
<gene>
    <name evidence="4" type="ORF">HDF22_002295</name>
    <name evidence="3" type="ORF">HDF23_003533</name>
</gene>
<dbReference type="AlphaFoldDB" id="A0A1N7CKG4"/>
<sequence length="371" mass="42946">MENKIVSKNLNILDALRGLASIYVLVGHARWLLWEGYHEGYKLHPGAYNLVDKIAMYFFSLFQFGHQAVLFFFVLSGFVIHWSVSKRVDKSGKFEIGDYLLRRFRRIYPPLIAAIIFTYLFDRIGLFQNLPVYFSHTQYSSINENIHPVLNWNSLLGNLLFVQTVYTPVWGTNGALWSLMYEWWFYILYIPIGWLFRKHKVATSLFVLLIWVLNVEYGVNVLLLKMVINYFIAWYMGVLLADFLMYKSINIKAPIGYLGVILAVSCLRYYNSIGKDIALAIGIVVFLYFVLTTNKFSYLAKLHKLGGFSYTLYVVHLPLICLFSGYVMHTSGGTLPMHSFYVICGVIVALPFAWILHLITEKPFVTKHKVK</sequence>
<feature type="transmembrane region" description="Helical" evidence="1">
    <location>
        <begin position="310"/>
        <end position="328"/>
    </location>
</feature>
<feature type="transmembrane region" description="Helical" evidence="1">
    <location>
        <begin position="54"/>
        <end position="84"/>
    </location>
</feature>
<feature type="transmembrane region" description="Helical" evidence="1">
    <location>
        <begin position="340"/>
        <end position="359"/>
    </location>
</feature>
<evidence type="ECO:0000256" key="1">
    <source>
        <dbReference type="SAM" id="Phobius"/>
    </source>
</evidence>
<dbReference type="Pfam" id="PF01757">
    <property type="entry name" value="Acyl_transf_3"/>
    <property type="match status" value="1"/>
</dbReference>
<feature type="transmembrane region" description="Helical" evidence="1">
    <location>
        <begin position="228"/>
        <end position="246"/>
    </location>
</feature>
<keyword evidence="1" id="KW-0472">Membrane</keyword>
<keyword evidence="1" id="KW-0812">Transmembrane</keyword>
<evidence type="ECO:0000313" key="6">
    <source>
        <dbReference type="Proteomes" id="UP000548326"/>
    </source>
</evidence>
<reference evidence="5 6" key="1">
    <citation type="submission" date="2020-08" db="EMBL/GenBank/DDBJ databases">
        <title>Genomic Encyclopedia of Type Strains, Phase IV (KMG-V): Genome sequencing to study the core and pangenomes of soil and plant-associated prokaryotes.</title>
        <authorList>
            <person name="Whitman W."/>
        </authorList>
    </citation>
    <scope>NUCLEOTIDE SEQUENCE [LARGE SCALE GENOMIC DNA]</scope>
    <source>
        <strain evidence="3 5">ANJLi2</strain>
        <strain evidence="4 6">MP601</strain>
    </source>
</reference>
<dbReference type="Proteomes" id="UP000548326">
    <property type="component" value="Unassembled WGS sequence"/>
</dbReference>